<protein>
    <submittedName>
        <fullName evidence="6">LysR substrate-binding domain-containing protein</fullName>
    </submittedName>
</protein>
<dbReference type="SUPFAM" id="SSF53850">
    <property type="entry name" value="Periplasmic binding protein-like II"/>
    <property type="match status" value="1"/>
</dbReference>
<dbReference type="PANTHER" id="PTHR30118:SF6">
    <property type="entry name" value="HTH-TYPE TRANSCRIPTIONAL REGULATOR LEUO"/>
    <property type="match status" value="1"/>
</dbReference>
<dbReference type="InterPro" id="IPR036390">
    <property type="entry name" value="WH_DNA-bd_sf"/>
</dbReference>
<keyword evidence="2" id="KW-0805">Transcription regulation</keyword>
<dbReference type="Proteomes" id="UP001379235">
    <property type="component" value="Unassembled WGS sequence"/>
</dbReference>
<name>A0ABU8S4B3_9SPHN</name>
<dbReference type="Pfam" id="PF00126">
    <property type="entry name" value="HTH_1"/>
    <property type="match status" value="1"/>
</dbReference>
<dbReference type="InterPro" id="IPR036388">
    <property type="entry name" value="WH-like_DNA-bd_sf"/>
</dbReference>
<dbReference type="InterPro" id="IPR050389">
    <property type="entry name" value="LysR-type_TF"/>
</dbReference>
<dbReference type="PANTHER" id="PTHR30118">
    <property type="entry name" value="HTH-TYPE TRANSCRIPTIONAL REGULATOR LEUO-RELATED"/>
    <property type="match status" value="1"/>
</dbReference>
<organism evidence="6 7">
    <name type="scientific">Novosphingobium aquae</name>
    <dbReference type="NCBI Taxonomy" id="3133435"/>
    <lineage>
        <taxon>Bacteria</taxon>
        <taxon>Pseudomonadati</taxon>
        <taxon>Pseudomonadota</taxon>
        <taxon>Alphaproteobacteria</taxon>
        <taxon>Sphingomonadales</taxon>
        <taxon>Sphingomonadaceae</taxon>
        <taxon>Novosphingobium</taxon>
    </lineage>
</organism>
<evidence type="ECO:0000256" key="1">
    <source>
        <dbReference type="ARBA" id="ARBA00009437"/>
    </source>
</evidence>
<dbReference type="RefSeq" id="WP_339964442.1">
    <property type="nucleotide sequence ID" value="NZ_JBBHJY010000001.1"/>
</dbReference>
<gene>
    <name evidence="6" type="ORF">WG900_02605</name>
</gene>
<dbReference type="PRINTS" id="PR00039">
    <property type="entry name" value="HTHLYSR"/>
</dbReference>
<dbReference type="SUPFAM" id="SSF46785">
    <property type="entry name" value="Winged helix' DNA-binding domain"/>
    <property type="match status" value="1"/>
</dbReference>
<dbReference type="InterPro" id="IPR000847">
    <property type="entry name" value="LysR_HTH_N"/>
</dbReference>
<accession>A0ABU8S4B3</accession>
<evidence type="ECO:0000259" key="5">
    <source>
        <dbReference type="PROSITE" id="PS50931"/>
    </source>
</evidence>
<evidence type="ECO:0000313" key="6">
    <source>
        <dbReference type="EMBL" id="MEJ6008803.1"/>
    </source>
</evidence>
<dbReference type="PROSITE" id="PS50931">
    <property type="entry name" value="HTH_LYSR"/>
    <property type="match status" value="1"/>
</dbReference>
<comment type="caution">
    <text evidence="6">The sequence shown here is derived from an EMBL/GenBank/DDBJ whole genome shotgun (WGS) entry which is preliminary data.</text>
</comment>
<evidence type="ECO:0000256" key="4">
    <source>
        <dbReference type="ARBA" id="ARBA00023163"/>
    </source>
</evidence>
<evidence type="ECO:0000313" key="7">
    <source>
        <dbReference type="Proteomes" id="UP001379235"/>
    </source>
</evidence>
<evidence type="ECO:0000256" key="3">
    <source>
        <dbReference type="ARBA" id="ARBA00023125"/>
    </source>
</evidence>
<dbReference type="InterPro" id="IPR005119">
    <property type="entry name" value="LysR_subst-bd"/>
</dbReference>
<keyword evidence="3" id="KW-0238">DNA-binding</keyword>
<dbReference type="Pfam" id="PF03466">
    <property type="entry name" value="LysR_substrate"/>
    <property type="match status" value="1"/>
</dbReference>
<comment type="similarity">
    <text evidence="1">Belongs to the LysR transcriptional regulatory family.</text>
</comment>
<keyword evidence="7" id="KW-1185">Reference proteome</keyword>
<keyword evidence="4" id="KW-0804">Transcription</keyword>
<sequence>MRVKGLDLNLLAALDVLLDECNTVKAAERLHLSQPAASAALARLRDYFGDPILTAYGKRMMPTAFALALHQPTKAILAQVDQLITQTSAFDPLKSDRWFRIGVSDYLSTILFADLVPRLAALAPGIRLDLQPPSDEMLGLLDRGELDLILTPTEHCHPGHPTELLFEEKYVVAGWSGNAVLQKPLSEDDFYAHGHVAVEMGRTSRVTFAETHLKDRGKERRIEIYAASFSLVPELLVGTSRLAIMHERLAKMVRSRGEIVYQPLPFEFPVMKEMVQYHKTRADDPGIKWMVAQIAKCSEKFNQKFK</sequence>
<dbReference type="EMBL" id="JBBHJY010000001">
    <property type="protein sequence ID" value="MEJ6008803.1"/>
    <property type="molecule type" value="Genomic_DNA"/>
</dbReference>
<reference evidence="6 7" key="1">
    <citation type="submission" date="2024-03" db="EMBL/GenBank/DDBJ databases">
        <authorList>
            <person name="Jo J.-H."/>
        </authorList>
    </citation>
    <scope>NUCLEOTIDE SEQUENCE [LARGE SCALE GENOMIC DNA]</scope>
    <source>
        <strain evidence="6 7">AS3R-12</strain>
    </source>
</reference>
<proteinExistence type="inferred from homology"/>
<feature type="domain" description="HTH lysR-type" evidence="5">
    <location>
        <begin position="6"/>
        <end position="63"/>
    </location>
</feature>
<evidence type="ECO:0000256" key="2">
    <source>
        <dbReference type="ARBA" id="ARBA00023015"/>
    </source>
</evidence>
<dbReference type="Gene3D" id="3.40.190.10">
    <property type="entry name" value="Periplasmic binding protein-like II"/>
    <property type="match status" value="2"/>
</dbReference>
<dbReference type="Gene3D" id="1.10.10.10">
    <property type="entry name" value="Winged helix-like DNA-binding domain superfamily/Winged helix DNA-binding domain"/>
    <property type="match status" value="1"/>
</dbReference>